<dbReference type="PANTHER" id="PTHR13504:SF40">
    <property type="entry name" value="FIDO DOMAIN-CONTAINING PROTEIN"/>
    <property type="match status" value="1"/>
</dbReference>
<dbReference type="PROSITE" id="PS51459">
    <property type="entry name" value="FIDO"/>
    <property type="match status" value="1"/>
</dbReference>
<evidence type="ECO:0000313" key="4">
    <source>
        <dbReference type="EMBL" id="MDN6900716.1"/>
    </source>
</evidence>
<evidence type="ECO:0000256" key="1">
    <source>
        <dbReference type="PIRSR" id="PIRSR640198-1"/>
    </source>
</evidence>
<evidence type="ECO:0000313" key="5">
    <source>
        <dbReference type="Proteomes" id="UP001167919"/>
    </source>
</evidence>
<dbReference type="InterPro" id="IPR003812">
    <property type="entry name" value="Fido"/>
</dbReference>
<reference evidence="4" key="1">
    <citation type="submission" date="2019-01" db="EMBL/GenBank/DDBJ databases">
        <title>Oenococcus sicerae UCMA17102.</title>
        <authorList>
            <person name="Cousin F.J."/>
            <person name="Le Guellec R."/>
            <person name="Cretenet M."/>
        </authorList>
    </citation>
    <scope>NUCLEOTIDE SEQUENCE</scope>
    <source>
        <strain evidence="4">UCMA17102</strain>
    </source>
</reference>
<evidence type="ECO:0000259" key="3">
    <source>
        <dbReference type="PROSITE" id="PS51459"/>
    </source>
</evidence>
<keyword evidence="2" id="KW-0547">Nucleotide-binding</keyword>
<comment type="caution">
    <text evidence="4">The sequence shown here is derived from an EMBL/GenBank/DDBJ whole genome shotgun (WGS) entry which is preliminary data.</text>
</comment>
<dbReference type="EMBL" id="SDWY01000003">
    <property type="protein sequence ID" value="MDN6900716.1"/>
    <property type="molecule type" value="Genomic_DNA"/>
</dbReference>
<proteinExistence type="predicted"/>
<accession>A0AAJ1RF32</accession>
<sequence>MVYKTLKTVAYETHHDFKAVANEYDRRFHSYGTFKTGLFPYLSAQAVLSGDQRELFVVPLREIAISSERIRYNSDELIALLAQMPSTARGLYIQKQMINEILANNQLAGLKNSPNEVEIAIKALDTNSYREIRFAAMAKMYQAIIDHDYQRIESPIDIRKIYDQLLHGLIKHEQLPDGAFFRSRTSVIKHSDDEIGYQLPGDQEDLERRIGQWLKFISNKNIPFLLKGLLAHGCFENLHPFYDGNGRTGRYILSLYLARKLDIVSGLNVSQMIAKSPDSYNKAAIAFSDAENFAEGSSFVADLLEMIEERQRTVIENLTGKLKKLTDLNQKIQTLYPVNSSGYFVLNLLAQSAFFSASQTSGLLDRDILKHAQNGQQSKRAVNFAIKALVSSKQIVTIKKNPGQHLINIL</sequence>
<keyword evidence="2" id="KW-0067">ATP-binding</keyword>
<dbReference type="SUPFAM" id="SSF140931">
    <property type="entry name" value="Fic-like"/>
    <property type="match status" value="1"/>
</dbReference>
<protein>
    <submittedName>
        <fullName evidence="4">Fic family protein</fullName>
    </submittedName>
</protein>
<dbReference type="AlphaFoldDB" id="A0AAJ1RF32"/>
<dbReference type="GO" id="GO:0005524">
    <property type="term" value="F:ATP binding"/>
    <property type="evidence" value="ECO:0007669"/>
    <property type="project" value="UniProtKB-KW"/>
</dbReference>
<gene>
    <name evidence="4" type="ORF">EVC35_06820</name>
</gene>
<dbReference type="RefSeq" id="WP_301711362.1">
    <property type="nucleotide sequence ID" value="NZ_SDWY01000003.1"/>
</dbReference>
<feature type="domain" description="Fido" evidence="3">
    <location>
        <begin position="158"/>
        <end position="302"/>
    </location>
</feature>
<dbReference type="InterPro" id="IPR036597">
    <property type="entry name" value="Fido-like_dom_sf"/>
</dbReference>
<dbReference type="Pfam" id="PF02661">
    <property type="entry name" value="Fic"/>
    <property type="match status" value="1"/>
</dbReference>
<dbReference type="Proteomes" id="UP001167919">
    <property type="component" value="Unassembled WGS sequence"/>
</dbReference>
<dbReference type="Gene3D" id="1.10.3290.10">
    <property type="entry name" value="Fido-like domain"/>
    <property type="match status" value="1"/>
</dbReference>
<evidence type="ECO:0000256" key="2">
    <source>
        <dbReference type="PIRSR" id="PIRSR640198-2"/>
    </source>
</evidence>
<dbReference type="PANTHER" id="PTHR13504">
    <property type="entry name" value="FIDO DOMAIN-CONTAINING PROTEIN DDB_G0283145"/>
    <property type="match status" value="1"/>
</dbReference>
<feature type="binding site" evidence="2">
    <location>
        <begin position="243"/>
        <end position="250"/>
    </location>
    <ligand>
        <name>ATP</name>
        <dbReference type="ChEBI" id="CHEBI:30616"/>
    </ligand>
</feature>
<dbReference type="InterPro" id="IPR040198">
    <property type="entry name" value="Fido_containing"/>
</dbReference>
<organism evidence="4 5">
    <name type="scientific">Oenococcus sicerae</name>
    <dbReference type="NCBI Taxonomy" id="2203724"/>
    <lineage>
        <taxon>Bacteria</taxon>
        <taxon>Bacillati</taxon>
        <taxon>Bacillota</taxon>
        <taxon>Bacilli</taxon>
        <taxon>Lactobacillales</taxon>
        <taxon>Lactobacillaceae</taxon>
        <taxon>Oenococcus</taxon>
    </lineage>
</organism>
<name>A0AAJ1RF32_9LACO</name>
<feature type="active site" evidence="1">
    <location>
        <position position="239"/>
    </location>
</feature>